<reference evidence="8" key="1">
    <citation type="journal article" date="2014" name="Int. J. Syst. Evol. Microbiol.">
        <title>Complete genome sequence of Corynebacterium casei LMG S-19264T (=DSM 44701T), isolated from a smear-ripened cheese.</title>
        <authorList>
            <consortium name="US DOE Joint Genome Institute (JGI-PGF)"/>
            <person name="Walter F."/>
            <person name="Albersmeier A."/>
            <person name="Kalinowski J."/>
            <person name="Ruckert C."/>
        </authorList>
    </citation>
    <scope>NUCLEOTIDE SEQUENCE</scope>
    <source>
        <strain evidence="8">JCM 11219</strain>
    </source>
</reference>
<dbReference type="GO" id="GO:0016020">
    <property type="term" value="C:membrane"/>
    <property type="evidence" value="ECO:0007669"/>
    <property type="project" value="UniProtKB-SubCell"/>
</dbReference>
<feature type="transmembrane region" description="Helical" evidence="5">
    <location>
        <begin position="489"/>
        <end position="511"/>
    </location>
</feature>
<feature type="transmembrane region" description="Helical" evidence="5">
    <location>
        <begin position="299"/>
        <end position="330"/>
    </location>
</feature>
<feature type="transmembrane region" description="Helical" evidence="5">
    <location>
        <begin position="465"/>
        <end position="483"/>
    </location>
</feature>
<comment type="subcellular location">
    <subcellularLocation>
        <location evidence="1">Membrane</location>
        <topology evidence="1">Multi-pass membrane protein</topology>
    </subcellularLocation>
</comment>
<name>A0A830E0S4_9CREN</name>
<dbReference type="GO" id="GO:0022857">
    <property type="term" value="F:transmembrane transporter activity"/>
    <property type="evidence" value="ECO:0007669"/>
    <property type="project" value="InterPro"/>
</dbReference>
<feature type="transmembrane region" description="Helical" evidence="5">
    <location>
        <begin position="202"/>
        <end position="221"/>
    </location>
</feature>
<evidence type="ECO:0000256" key="3">
    <source>
        <dbReference type="ARBA" id="ARBA00022989"/>
    </source>
</evidence>
<feature type="transmembrane region" description="Helical" evidence="5">
    <location>
        <begin position="412"/>
        <end position="431"/>
    </location>
</feature>
<dbReference type="Pfam" id="PF00324">
    <property type="entry name" value="AA_permease"/>
    <property type="match status" value="1"/>
</dbReference>
<dbReference type="EMBL" id="AP026830">
    <property type="protein sequence ID" value="BDR91677.1"/>
    <property type="molecule type" value="Genomic_DNA"/>
</dbReference>
<feature type="transmembrane region" description="Helical" evidence="5">
    <location>
        <begin position="104"/>
        <end position="126"/>
    </location>
</feature>
<gene>
    <name evidence="8" type="ORF">GCM10007112_05260</name>
    <name evidence="7" type="ORF">Vsou_07700</name>
</gene>
<evidence type="ECO:0000313" key="9">
    <source>
        <dbReference type="Proteomes" id="UP000657075"/>
    </source>
</evidence>
<reference evidence="7" key="4">
    <citation type="journal article" date="2023" name="Microbiol. Resour. Announc.">
        <title>Complete Genome Sequence of Vulcanisaeta souniana Strain IC-059, a Hyperthermophilic Archaeon Isolated from Hot Spring Water in Japan.</title>
        <authorList>
            <person name="Kato S."/>
            <person name="Itoh T."/>
            <person name="Wu L."/>
            <person name="Ma J."/>
            <person name="Ohkuma M."/>
        </authorList>
    </citation>
    <scope>NUCLEOTIDE SEQUENCE</scope>
    <source>
        <strain evidence="7">JCM 11219</strain>
    </source>
</reference>
<feature type="domain" description="Amino acid permease/ SLC12A" evidence="6">
    <location>
        <begin position="23"/>
        <end position="371"/>
    </location>
</feature>
<keyword evidence="2 5" id="KW-0812">Transmembrane</keyword>
<feature type="transmembrane region" description="Helical" evidence="5">
    <location>
        <begin position="437"/>
        <end position="458"/>
    </location>
</feature>
<organism evidence="8 9">
    <name type="scientific">Vulcanisaeta souniana JCM 11219</name>
    <dbReference type="NCBI Taxonomy" id="1293586"/>
    <lineage>
        <taxon>Archaea</taxon>
        <taxon>Thermoproteota</taxon>
        <taxon>Thermoprotei</taxon>
        <taxon>Thermoproteales</taxon>
        <taxon>Thermoproteaceae</taxon>
        <taxon>Vulcanisaeta</taxon>
    </lineage>
</organism>
<reference evidence="10" key="3">
    <citation type="submission" date="2022-09" db="EMBL/GenBank/DDBJ databases">
        <title>Complete genome sequence of Vulcanisaeta souniana.</title>
        <authorList>
            <person name="Kato S."/>
            <person name="Itoh T."/>
            <person name="Ohkuma M."/>
        </authorList>
    </citation>
    <scope>NUCLEOTIDE SEQUENCE [LARGE SCALE GENOMIC DNA]</scope>
    <source>
        <strain evidence="10">JCM 11219</strain>
    </source>
</reference>
<keyword evidence="3 5" id="KW-1133">Transmembrane helix</keyword>
<dbReference type="GeneID" id="76206323"/>
<feature type="transmembrane region" description="Helical" evidence="5">
    <location>
        <begin position="51"/>
        <end position="71"/>
    </location>
</feature>
<feature type="transmembrane region" description="Helical" evidence="5">
    <location>
        <begin position="242"/>
        <end position="266"/>
    </location>
</feature>
<dbReference type="InterPro" id="IPR004841">
    <property type="entry name" value="AA-permease/SLC12A_dom"/>
</dbReference>
<feature type="transmembrane region" description="Helical" evidence="5">
    <location>
        <begin position="138"/>
        <end position="159"/>
    </location>
</feature>
<evidence type="ECO:0000256" key="1">
    <source>
        <dbReference type="ARBA" id="ARBA00004141"/>
    </source>
</evidence>
<accession>A0A830E0S4</accession>
<proteinExistence type="predicted"/>
<dbReference type="Gene3D" id="1.20.1740.10">
    <property type="entry name" value="Amino acid/polyamine transporter I"/>
    <property type="match status" value="1"/>
</dbReference>
<evidence type="ECO:0000259" key="6">
    <source>
        <dbReference type="Pfam" id="PF00324"/>
    </source>
</evidence>
<reference evidence="8" key="2">
    <citation type="submission" date="2020-09" db="EMBL/GenBank/DDBJ databases">
        <authorList>
            <person name="Sun Q."/>
            <person name="Ohkuma M."/>
        </authorList>
    </citation>
    <scope>NUCLEOTIDE SEQUENCE</scope>
    <source>
        <strain evidence="8">JCM 11219</strain>
    </source>
</reference>
<sequence length="526" mass="57642">MAKPEDKQNRQGVGLRRELGLSHITMTGLVGAIGTGILFSTAKMAVMTGPAVILAWILGGIFYSFIGLTYAELGTVYPEAGGPSRYSLYTHGRITNMINAFADLLWYLFIPPIEAIAVVYGINYFAHNLLTPTGTPTLLGAVVAAVLILLMVPLNYFGVKTFGISNITLGTFKLILYLLVAIGIMATVFIPSNFTGLKGGFLPYGLAAMFMAIPYGMFAFGGVRVIPDFAEEMRNPRKDLPLAIILVVVAQVLIYILFSTAFVGAINWSKLNVTPGDWRSLVFISKTNPFLYLSGTYGVAWVFIITLIVAILGPFIVGYIYLGGGTRILFAMGRSRYVPDLMRFIHEKYAIPYWSLITFGIIGILLAILTAPIPSVYGLIDDAVVAGYMGFLTNPVVMMVSRRQSKGSVFKLPGGFWIGLVAFIGASYIVYWSGWPAVPYAMAFVFIASVIFGLIYKVKEHIKNAAWYIVYIIILTLMTYIGQTAGGPVILISFPWDMVTVTILAIIFYVWGIRSGLPQPYTKYAK</sequence>
<evidence type="ECO:0000313" key="7">
    <source>
        <dbReference type="EMBL" id="BDR91677.1"/>
    </source>
</evidence>
<dbReference type="PANTHER" id="PTHR47547:SF1">
    <property type="entry name" value="ASPARTATE-PROTON SYMPORTER"/>
    <property type="match status" value="1"/>
</dbReference>
<dbReference type="InterPro" id="IPR052962">
    <property type="entry name" value="AA_Transporter_AGT"/>
</dbReference>
<keyword evidence="4 5" id="KW-0472">Membrane</keyword>
<evidence type="ECO:0000256" key="4">
    <source>
        <dbReference type="ARBA" id="ARBA00023136"/>
    </source>
</evidence>
<feature type="transmembrane region" description="Helical" evidence="5">
    <location>
        <begin position="171"/>
        <end position="190"/>
    </location>
</feature>
<evidence type="ECO:0000256" key="5">
    <source>
        <dbReference type="SAM" id="Phobius"/>
    </source>
</evidence>
<evidence type="ECO:0000313" key="8">
    <source>
        <dbReference type="EMBL" id="GGI71400.1"/>
    </source>
</evidence>
<dbReference type="PIRSF" id="PIRSF006060">
    <property type="entry name" value="AA_transporter"/>
    <property type="match status" value="1"/>
</dbReference>
<protein>
    <submittedName>
        <fullName evidence="8">Amino acid transporter</fullName>
    </submittedName>
</protein>
<feature type="transmembrane region" description="Helical" evidence="5">
    <location>
        <begin position="383"/>
        <end position="400"/>
    </location>
</feature>
<dbReference type="Proteomes" id="UP000657075">
    <property type="component" value="Unassembled WGS sequence"/>
</dbReference>
<evidence type="ECO:0000256" key="2">
    <source>
        <dbReference type="ARBA" id="ARBA00022692"/>
    </source>
</evidence>
<dbReference type="Proteomes" id="UP001060771">
    <property type="component" value="Chromosome"/>
</dbReference>
<keyword evidence="10" id="KW-1185">Reference proteome</keyword>
<feature type="transmembrane region" description="Helical" evidence="5">
    <location>
        <begin position="351"/>
        <end position="371"/>
    </location>
</feature>
<dbReference type="RefSeq" id="WP_229709699.1">
    <property type="nucleotide sequence ID" value="NZ_AP026830.1"/>
</dbReference>
<feature type="transmembrane region" description="Helical" evidence="5">
    <location>
        <begin position="21"/>
        <end position="39"/>
    </location>
</feature>
<evidence type="ECO:0000313" key="10">
    <source>
        <dbReference type="Proteomes" id="UP001060771"/>
    </source>
</evidence>
<dbReference type="AlphaFoldDB" id="A0A830E0S4"/>
<dbReference type="PANTHER" id="PTHR47547">
    <property type="match status" value="1"/>
</dbReference>
<dbReference type="EMBL" id="BMNM01000001">
    <property type="protein sequence ID" value="GGI71400.1"/>
    <property type="molecule type" value="Genomic_DNA"/>
</dbReference>